<dbReference type="GO" id="GO:0019628">
    <property type="term" value="P:urate catabolic process"/>
    <property type="evidence" value="ECO:0007669"/>
    <property type="project" value="UniProtKB-ARBA"/>
</dbReference>
<dbReference type="OrthoDB" id="9992118at2759"/>
<evidence type="ECO:0000256" key="3">
    <source>
        <dbReference type="ARBA" id="ARBA00004831"/>
    </source>
</evidence>
<gene>
    <name evidence="16" type="ORF">JRQ81_014734</name>
</gene>
<feature type="binding site" evidence="14">
    <location>
        <position position="171"/>
    </location>
    <ligand>
        <name>urate</name>
        <dbReference type="ChEBI" id="CHEBI:17775"/>
    </ligand>
</feature>
<evidence type="ECO:0000256" key="14">
    <source>
        <dbReference type="PIRSR" id="PIRSR000241-2"/>
    </source>
</evidence>
<comment type="catalytic activity">
    <reaction evidence="11 12 15">
        <text>urate + O2 + H2O = 5-hydroxyisourate + H2O2</text>
        <dbReference type="Rhea" id="RHEA:21368"/>
        <dbReference type="ChEBI" id="CHEBI:15377"/>
        <dbReference type="ChEBI" id="CHEBI:15379"/>
        <dbReference type="ChEBI" id="CHEBI:16240"/>
        <dbReference type="ChEBI" id="CHEBI:17775"/>
        <dbReference type="ChEBI" id="CHEBI:18072"/>
        <dbReference type="EC" id="1.7.3.3"/>
    </reaction>
</comment>
<evidence type="ECO:0000256" key="9">
    <source>
        <dbReference type="ARBA" id="ARBA00023140"/>
    </source>
</evidence>
<evidence type="ECO:0000313" key="16">
    <source>
        <dbReference type="EMBL" id="KAJ7332554.1"/>
    </source>
</evidence>
<dbReference type="PANTHER" id="PTHR42874:SF1">
    <property type="entry name" value="URICASE"/>
    <property type="match status" value="1"/>
</dbReference>
<comment type="pathway">
    <text evidence="3 12">Purine metabolism; urate degradation; (S)-allantoin from urate: step 1/3.</text>
</comment>
<feature type="binding site" evidence="14">
    <location>
        <position position="188"/>
    </location>
    <ligand>
        <name>5-hydroxyisourate</name>
        <dbReference type="ChEBI" id="CHEBI:18072"/>
    </ligand>
</feature>
<feature type="binding site" evidence="14">
    <location>
        <position position="70"/>
    </location>
    <ligand>
        <name>urate</name>
        <dbReference type="ChEBI" id="CHEBI:17775"/>
    </ligand>
</feature>
<evidence type="ECO:0000256" key="6">
    <source>
        <dbReference type="ARBA" id="ARBA00017098"/>
    </source>
</evidence>
<dbReference type="FunFam" id="3.10.270.10:FF:000001">
    <property type="entry name" value="Uricase"/>
    <property type="match status" value="1"/>
</dbReference>
<evidence type="ECO:0000256" key="8">
    <source>
        <dbReference type="ARBA" id="ARBA00023002"/>
    </source>
</evidence>
<feature type="binding site" evidence="14">
    <location>
        <position position="238"/>
    </location>
    <ligand>
        <name>5-hydroxyisourate</name>
        <dbReference type="ChEBI" id="CHEBI:18072"/>
    </ligand>
</feature>
<keyword evidence="8 12" id="KW-0560">Oxidoreductase</keyword>
<reference evidence="16" key="1">
    <citation type="journal article" date="2023" name="DNA Res.">
        <title>Chromosome-level genome assembly of Phrynocephalus forsythii using third-generation DNA sequencing and Hi-C analysis.</title>
        <authorList>
            <person name="Qi Y."/>
            <person name="Zhao W."/>
            <person name="Zhao Y."/>
            <person name="Niu C."/>
            <person name="Cao S."/>
            <person name="Zhang Y."/>
        </authorList>
    </citation>
    <scope>NUCLEOTIDE SEQUENCE</scope>
    <source>
        <tissue evidence="16">Muscle</tissue>
    </source>
</reference>
<dbReference type="GO" id="GO:0005777">
    <property type="term" value="C:peroxisome"/>
    <property type="evidence" value="ECO:0007669"/>
    <property type="project" value="UniProtKB-SubCell"/>
</dbReference>
<feature type="binding site" evidence="14">
    <location>
        <position position="264"/>
    </location>
    <ligand>
        <name>5-hydroxyisourate</name>
        <dbReference type="ChEBI" id="CHEBI:18072"/>
    </ligand>
</feature>
<dbReference type="GO" id="GO:0004846">
    <property type="term" value="F:urate oxidase activity"/>
    <property type="evidence" value="ECO:0007669"/>
    <property type="project" value="UniProtKB-EC"/>
</dbReference>
<dbReference type="NCBIfam" id="TIGR03383">
    <property type="entry name" value="urate_oxi"/>
    <property type="match status" value="1"/>
</dbReference>
<dbReference type="InterPro" id="IPR002042">
    <property type="entry name" value="Uricase"/>
</dbReference>
<dbReference type="GO" id="GO:0006145">
    <property type="term" value="P:purine nucleobase catabolic process"/>
    <property type="evidence" value="ECO:0007669"/>
    <property type="project" value="TreeGrafter"/>
</dbReference>
<feature type="binding site" evidence="14">
    <location>
        <position position="171"/>
    </location>
    <ligand>
        <name>5-hydroxyisourate</name>
        <dbReference type="ChEBI" id="CHEBI:18072"/>
    </ligand>
</feature>
<feature type="active site" description="Charge relay system" evidence="13">
    <location>
        <position position="69"/>
    </location>
</feature>
<feature type="binding site" evidence="14">
    <location>
        <position position="69"/>
    </location>
    <ligand>
        <name>urate</name>
        <dbReference type="ChEBI" id="CHEBI:17775"/>
    </ligand>
</feature>
<evidence type="ECO:0000256" key="10">
    <source>
        <dbReference type="ARBA" id="ARBA00031317"/>
    </source>
</evidence>
<evidence type="ECO:0000256" key="11">
    <source>
        <dbReference type="ARBA" id="ARBA00048818"/>
    </source>
</evidence>
<dbReference type="Proteomes" id="UP001142489">
    <property type="component" value="Unassembled WGS sequence"/>
</dbReference>
<dbReference type="AlphaFoldDB" id="A0A9Q0XX98"/>
<evidence type="ECO:0000256" key="13">
    <source>
        <dbReference type="PIRSR" id="PIRSR000241-1"/>
    </source>
</evidence>
<keyword evidence="17" id="KW-1185">Reference proteome</keyword>
<evidence type="ECO:0000313" key="17">
    <source>
        <dbReference type="Proteomes" id="UP001142489"/>
    </source>
</evidence>
<dbReference type="Pfam" id="PF01014">
    <property type="entry name" value="Uricase"/>
    <property type="match status" value="2"/>
</dbReference>
<evidence type="ECO:0000256" key="5">
    <source>
        <dbReference type="ARBA" id="ARBA00012598"/>
    </source>
</evidence>
<keyword evidence="7 12" id="KW-0659">Purine metabolism</keyword>
<feature type="binding site" evidence="14">
    <location>
        <position position="69"/>
    </location>
    <ligand>
        <name>O2</name>
        <dbReference type="ChEBI" id="CHEBI:15379"/>
    </ligand>
</feature>
<proteinExistence type="inferred from homology"/>
<feature type="active site" description="Charge relay system" evidence="13">
    <location>
        <position position="24"/>
    </location>
</feature>
<name>A0A9Q0XX98_9SAUR</name>
<comment type="similarity">
    <text evidence="4 12 15">Belongs to the uricase family.</text>
</comment>
<feature type="active site" description="Charge relay system" evidence="13">
    <location>
        <position position="266"/>
    </location>
</feature>
<feature type="binding site" evidence="14">
    <location>
        <position position="69"/>
    </location>
    <ligand>
        <name>5-hydroxyisourate</name>
        <dbReference type="ChEBI" id="CHEBI:18072"/>
    </ligand>
</feature>
<feature type="binding site" evidence="14">
    <location>
        <position position="70"/>
    </location>
    <ligand>
        <name>5-hydroxyisourate</name>
        <dbReference type="ChEBI" id="CHEBI:18072"/>
    </ligand>
</feature>
<feature type="binding site" evidence="14">
    <location>
        <position position="264"/>
    </location>
    <ligand>
        <name>urate</name>
        <dbReference type="ChEBI" id="CHEBI:17775"/>
    </ligand>
</feature>
<evidence type="ECO:0000256" key="7">
    <source>
        <dbReference type="ARBA" id="ARBA00022631"/>
    </source>
</evidence>
<dbReference type="PRINTS" id="PR00093">
    <property type="entry name" value="URICASE"/>
</dbReference>
<feature type="binding site" evidence="14">
    <location>
        <position position="238"/>
    </location>
    <ligand>
        <name>urate</name>
        <dbReference type="ChEBI" id="CHEBI:17775"/>
    </ligand>
</feature>
<comment type="subcellular location">
    <subcellularLocation>
        <location evidence="2 12">Peroxisome</location>
    </subcellularLocation>
</comment>
<keyword evidence="9 12" id="KW-0576">Peroxisome</keyword>
<comment type="function">
    <text evidence="1 12 15">Catalyzes the oxidation of uric acid to 5-hydroxyisourate, which is further processed to form (S)-allantoin.</text>
</comment>
<accession>A0A9Q0XX98</accession>
<protein>
    <recommendedName>
        <fullName evidence="6 12">Uricase</fullName>
        <ecNumber evidence="5 12">1.7.3.3</ecNumber>
    </recommendedName>
    <alternativeName>
        <fullName evidence="10 12">Urate oxidase</fullName>
    </alternativeName>
</protein>
<evidence type="ECO:0000256" key="2">
    <source>
        <dbReference type="ARBA" id="ARBA00004275"/>
    </source>
</evidence>
<dbReference type="EMBL" id="JAPFRF010000005">
    <property type="protein sequence ID" value="KAJ7332554.1"/>
    <property type="molecule type" value="Genomic_DNA"/>
</dbReference>
<comment type="caution">
    <text evidence="16">The sequence shown here is derived from an EMBL/GenBank/DDBJ whole genome shotgun (WGS) entry which is preliminary data.</text>
</comment>
<dbReference type="EC" id="1.7.3.3" evidence="5 12"/>
<evidence type="ECO:0000256" key="12">
    <source>
        <dbReference type="PIRNR" id="PIRNR000241"/>
    </source>
</evidence>
<feature type="binding site" evidence="14">
    <location>
        <position position="188"/>
    </location>
    <ligand>
        <name>urate</name>
        <dbReference type="ChEBI" id="CHEBI:17775"/>
    </ligand>
</feature>
<feature type="binding site" evidence="14">
    <location>
        <position position="264"/>
    </location>
    <ligand>
        <name>O2</name>
        <dbReference type="ChEBI" id="CHEBI:15379"/>
    </ligand>
</feature>
<dbReference type="PANTHER" id="PTHR42874">
    <property type="entry name" value="URICASE"/>
    <property type="match status" value="1"/>
</dbReference>
<dbReference type="SUPFAM" id="SSF55620">
    <property type="entry name" value="Tetrahydrobiopterin biosynthesis enzymes-like"/>
    <property type="match status" value="2"/>
</dbReference>
<organism evidence="16 17">
    <name type="scientific">Phrynocephalus forsythii</name>
    <dbReference type="NCBI Taxonomy" id="171643"/>
    <lineage>
        <taxon>Eukaryota</taxon>
        <taxon>Metazoa</taxon>
        <taxon>Chordata</taxon>
        <taxon>Craniata</taxon>
        <taxon>Vertebrata</taxon>
        <taxon>Euteleostomi</taxon>
        <taxon>Lepidosauria</taxon>
        <taxon>Squamata</taxon>
        <taxon>Bifurcata</taxon>
        <taxon>Unidentata</taxon>
        <taxon>Episquamata</taxon>
        <taxon>Toxicofera</taxon>
        <taxon>Iguania</taxon>
        <taxon>Acrodonta</taxon>
        <taxon>Agamidae</taxon>
        <taxon>Agaminae</taxon>
        <taxon>Phrynocephalus</taxon>
    </lineage>
</organism>
<dbReference type="PIRSF" id="PIRSF000241">
    <property type="entry name" value="Urate_oxidase"/>
    <property type="match status" value="1"/>
</dbReference>
<sequence>MYQKRSTLDASSKDVEYVNSEYGKNAVRLMYVRREGKVHCIKELEVSVHIRLDSVNEYLHGDNCQVIPTDTIKNTIQALAKCKGIKTIEEFGLDICEHFVTSFCHVVYCNAFIQELPWQRLQKDCTPHVHAFIYSSEGVRFCEVEQNRDGAPIVFSGIKDLKLMKTTMSGFEGFYKDRYTTLPERKERVLSTECLTKWCYLPCSEGIDYDCIWRTAHECILDAFAGPPDTGHYSPSYQKTVNCIQESILATIDQVAEVEVIMSNIHYSETDLSKLGLCNDKEIFTPMDTPFGACASTLRRKKEPETECSTPVECKPRYSAGWKSGRKTN</sequence>
<evidence type="ECO:0000256" key="4">
    <source>
        <dbReference type="ARBA" id="ARBA00009760"/>
    </source>
</evidence>
<dbReference type="Gene3D" id="3.10.270.10">
    <property type="entry name" value="Urate Oxidase"/>
    <property type="match status" value="1"/>
</dbReference>
<evidence type="ECO:0000256" key="1">
    <source>
        <dbReference type="ARBA" id="ARBA00003860"/>
    </source>
</evidence>
<evidence type="ECO:0000256" key="15">
    <source>
        <dbReference type="RuleBase" id="RU004455"/>
    </source>
</evidence>